<reference evidence="1" key="1">
    <citation type="journal article" date="2015" name="Nature">
        <title>Complex archaea that bridge the gap between prokaryotes and eukaryotes.</title>
        <authorList>
            <person name="Spang A."/>
            <person name="Saw J.H."/>
            <person name="Jorgensen S.L."/>
            <person name="Zaremba-Niedzwiedzka K."/>
            <person name="Martijn J."/>
            <person name="Lind A.E."/>
            <person name="van Eijk R."/>
            <person name="Schleper C."/>
            <person name="Guy L."/>
            <person name="Ettema T.J."/>
        </authorList>
    </citation>
    <scope>NUCLEOTIDE SEQUENCE</scope>
</reference>
<proteinExistence type="predicted"/>
<sequence length="445" mass="52569">MNEEDFIEKEKLVKEGKLIKIPVKDLIPELEKIFSKEFLERKTVRIGTKPFHDRYSMIIETTSERGFPINVKAEILFKNLPQKDLKGEENLIGKKDIPIKESKKKITNSKKLEALKPHIALSKDTLKDKKYISSIGWKIHHVLKMVEYYKYFFDQNYLDLLIKIFDYKENLSYLYAIKEDGTRNLDDFNKDLSKFLHNYLMSLFSLRDKTIASRNHINNNFEKKISEAEYSNKLNEFRVDEYFEFLKQIRHDFTHGTEEDGLSKLSFVFDLKNSRGDIFIGDKSMVEVIMSYNDSINQFYNWFFTSITNMFSNEFDDTNRLIREYNGDIAITLNPGKGVKNLRDYKCCECNESFKSSKPMGLLDENDKVLGYICKKCKSKLNQEHINKFVCTKCQYSLKDVKTHIIKSIENYDVGINLFYKCPNCYYEGRLFLKVGKTQLHFIKK</sequence>
<evidence type="ECO:0000313" key="1">
    <source>
        <dbReference type="EMBL" id="KKM70511.1"/>
    </source>
</evidence>
<dbReference type="AlphaFoldDB" id="A0A0F9K756"/>
<accession>A0A0F9K756</accession>
<gene>
    <name evidence="1" type="ORF">LCGC14_1440000</name>
</gene>
<organism evidence="1">
    <name type="scientific">marine sediment metagenome</name>
    <dbReference type="NCBI Taxonomy" id="412755"/>
    <lineage>
        <taxon>unclassified sequences</taxon>
        <taxon>metagenomes</taxon>
        <taxon>ecological metagenomes</taxon>
    </lineage>
</organism>
<dbReference type="EMBL" id="LAZR01009804">
    <property type="protein sequence ID" value="KKM70511.1"/>
    <property type="molecule type" value="Genomic_DNA"/>
</dbReference>
<protein>
    <submittedName>
        <fullName evidence="1">Uncharacterized protein</fullName>
    </submittedName>
</protein>
<comment type="caution">
    <text evidence="1">The sequence shown here is derived from an EMBL/GenBank/DDBJ whole genome shotgun (WGS) entry which is preliminary data.</text>
</comment>
<name>A0A0F9K756_9ZZZZ</name>